<dbReference type="EMBL" id="DXIQ01000051">
    <property type="protein sequence ID" value="HIV38962.1"/>
    <property type="molecule type" value="Genomic_DNA"/>
</dbReference>
<dbReference type="Proteomes" id="UP000886814">
    <property type="component" value="Unassembled WGS sequence"/>
</dbReference>
<organism evidence="11 12">
    <name type="scientific">Candidatus Blautia stercorigallinarum</name>
    <dbReference type="NCBI Taxonomy" id="2838501"/>
    <lineage>
        <taxon>Bacteria</taxon>
        <taxon>Bacillati</taxon>
        <taxon>Bacillota</taxon>
        <taxon>Clostridia</taxon>
        <taxon>Lachnospirales</taxon>
        <taxon>Lachnospiraceae</taxon>
        <taxon>Blautia</taxon>
    </lineage>
</organism>
<dbReference type="Gene3D" id="3.40.50.10210">
    <property type="match status" value="1"/>
</dbReference>
<evidence type="ECO:0000256" key="2">
    <source>
        <dbReference type="ARBA" id="ARBA00005049"/>
    </source>
</evidence>
<evidence type="ECO:0000256" key="4">
    <source>
        <dbReference type="ARBA" id="ARBA00011991"/>
    </source>
</evidence>
<evidence type="ECO:0000256" key="7">
    <source>
        <dbReference type="ARBA" id="ARBA00022676"/>
    </source>
</evidence>
<evidence type="ECO:0000256" key="9">
    <source>
        <dbReference type="ARBA" id="ARBA00047340"/>
    </source>
</evidence>
<evidence type="ECO:0000256" key="5">
    <source>
        <dbReference type="ARBA" id="ARBA00015486"/>
    </source>
</evidence>
<dbReference type="GO" id="GO:0009236">
    <property type="term" value="P:cobalamin biosynthetic process"/>
    <property type="evidence" value="ECO:0007669"/>
    <property type="project" value="UniProtKB-UniRule"/>
</dbReference>
<dbReference type="SUPFAM" id="SSF52733">
    <property type="entry name" value="Nicotinate mononucleotide:5,6-dimethylbenzimidazole phosphoribosyltransferase (CobT)"/>
    <property type="match status" value="1"/>
</dbReference>
<dbReference type="InterPro" id="IPR023195">
    <property type="entry name" value="Nict_dMeBzImd_PRibTrfase_N"/>
</dbReference>
<dbReference type="GO" id="GO:0008939">
    <property type="term" value="F:nicotinate-nucleotide-dimethylbenzimidazole phosphoribosyltransferase activity"/>
    <property type="evidence" value="ECO:0007669"/>
    <property type="project" value="UniProtKB-UniRule"/>
</dbReference>
<evidence type="ECO:0000313" key="12">
    <source>
        <dbReference type="Proteomes" id="UP000886814"/>
    </source>
</evidence>
<evidence type="ECO:0000256" key="3">
    <source>
        <dbReference type="ARBA" id="ARBA00007110"/>
    </source>
</evidence>
<evidence type="ECO:0000256" key="8">
    <source>
        <dbReference type="ARBA" id="ARBA00022679"/>
    </source>
</evidence>
<keyword evidence="7 11" id="KW-0328">Glycosyltransferase</keyword>
<evidence type="ECO:0000256" key="10">
    <source>
        <dbReference type="NCBIfam" id="TIGR03160"/>
    </source>
</evidence>
<comment type="catalytic activity">
    <reaction evidence="9">
        <text>5,6-dimethylbenzimidazole + nicotinate beta-D-ribonucleotide = alpha-ribazole 5'-phosphate + nicotinate + H(+)</text>
        <dbReference type="Rhea" id="RHEA:11196"/>
        <dbReference type="ChEBI" id="CHEBI:15378"/>
        <dbReference type="ChEBI" id="CHEBI:15890"/>
        <dbReference type="ChEBI" id="CHEBI:32544"/>
        <dbReference type="ChEBI" id="CHEBI:57502"/>
        <dbReference type="ChEBI" id="CHEBI:57918"/>
        <dbReference type="EC" id="2.4.2.21"/>
    </reaction>
</comment>
<dbReference type="EC" id="2.4.2.21" evidence="4 10"/>
<dbReference type="NCBIfam" id="TIGR03160">
    <property type="entry name" value="cobT_DBIPRT"/>
    <property type="match status" value="1"/>
</dbReference>
<comment type="function">
    <text evidence="1">Catalyzes the synthesis of alpha-ribazole-5'-phosphate from nicotinate mononucleotide (NAMN) and 5,6-dimethylbenzimidazole (DMB).</text>
</comment>
<dbReference type="InterPro" id="IPR036087">
    <property type="entry name" value="Nict_dMeBzImd_PRibTrfase_sf"/>
</dbReference>
<dbReference type="FunFam" id="3.40.50.10210:FF:000001">
    <property type="entry name" value="Nicotinate-nucleotide--dimethylbenzimidazole phosphoribosyltransferase"/>
    <property type="match status" value="1"/>
</dbReference>
<evidence type="ECO:0000313" key="11">
    <source>
        <dbReference type="EMBL" id="HIV38962.1"/>
    </source>
</evidence>
<dbReference type="CDD" id="cd02439">
    <property type="entry name" value="DMB-PRT_CobT"/>
    <property type="match status" value="1"/>
</dbReference>
<dbReference type="Gene3D" id="1.10.1610.10">
    <property type="match status" value="1"/>
</dbReference>
<comment type="caution">
    <text evidence="11">The sequence shown here is derived from an EMBL/GenBank/DDBJ whole genome shotgun (WGS) entry which is preliminary data.</text>
</comment>
<evidence type="ECO:0000256" key="6">
    <source>
        <dbReference type="ARBA" id="ARBA00022573"/>
    </source>
</evidence>
<dbReference type="InterPro" id="IPR017846">
    <property type="entry name" value="Nict_dMeBzImd_PRibTrfase_bact"/>
</dbReference>
<dbReference type="InterPro" id="IPR003200">
    <property type="entry name" value="Nict_dMeBzImd_PRibTrfase"/>
</dbReference>
<dbReference type="AlphaFoldDB" id="A0A9D1PCX0"/>
<reference evidence="11" key="1">
    <citation type="journal article" date="2021" name="PeerJ">
        <title>Extensive microbial diversity within the chicken gut microbiome revealed by metagenomics and culture.</title>
        <authorList>
            <person name="Gilroy R."/>
            <person name="Ravi A."/>
            <person name="Getino M."/>
            <person name="Pursley I."/>
            <person name="Horton D.L."/>
            <person name="Alikhan N.F."/>
            <person name="Baker D."/>
            <person name="Gharbi K."/>
            <person name="Hall N."/>
            <person name="Watson M."/>
            <person name="Adriaenssens E.M."/>
            <person name="Foster-Nyarko E."/>
            <person name="Jarju S."/>
            <person name="Secka A."/>
            <person name="Antonio M."/>
            <person name="Oren A."/>
            <person name="Chaudhuri R.R."/>
            <person name="La Ragione R."/>
            <person name="Hildebrand F."/>
            <person name="Pallen M.J."/>
        </authorList>
    </citation>
    <scope>NUCLEOTIDE SEQUENCE</scope>
    <source>
        <strain evidence="11">CHK195-9823</strain>
    </source>
</reference>
<dbReference type="PANTHER" id="PTHR43463">
    <property type="entry name" value="NICOTINATE-NUCLEOTIDE--DIMETHYLBENZIMIDAZOLE PHOSPHORIBOSYLTRANSFERASE"/>
    <property type="match status" value="1"/>
</dbReference>
<dbReference type="Pfam" id="PF02277">
    <property type="entry name" value="DBI_PRT"/>
    <property type="match status" value="1"/>
</dbReference>
<accession>A0A9D1PCX0</accession>
<reference evidence="11" key="2">
    <citation type="submission" date="2021-04" db="EMBL/GenBank/DDBJ databases">
        <authorList>
            <person name="Gilroy R."/>
        </authorList>
    </citation>
    <scope>NUCLEOTIDE SEQUENCE</scope>
    <source>
        <strain evidence="11">CHK195-9823</strain>
    </source>
</reference>
<comment type="similarity">
    <text evidence="3">Belongs to the CobT family.</text>
</comment>
<keyword evidence="8 11" id="KW-0808">Transferase</keyword>
<evidence type="ECO:0000256" key="1">
    <source>
        <dbReference type="ARBA" id="ARBA00002197"/>
    </source>
</evidence>
<comment type="pathway">
    <text evidence="2">Nucleoside biosynthesis; alpha-ribazole biosynthesis; alpha-ribazole from 5,6-dimethylbenzimidazole: step 1/2.</text>
</comment>
<gene>
    <name evidence="11" type="primary">cobT</name>
    <name evidence="11" type="ORF">H9747_08180</name>
</gene>
<keyword evidence="6" id="KW-0169">Cobalamin biosynthesis</keyword>
<proteinExistence type="inferred from homology"/>
<name>A0A9D1PCX0_9FIRM</name>
<protein>
    <recommendedName>
        <fullName evidence="5 10">Nicotinate-nucleotide--dimethylbenzimidazole phosphoribosyltransferase</fullName>
        <ecNumber evidence="4 10">2.4.2.21</ecNumber>
    </recommendedName>
</protein>
<dbReference type="NCBIfam" id="NF000996">
    <property type="entry name" value="PRK00105.1"/>
    <property type="match status" value="1"/>
</dbReference>
<sequence length="349" mass="37215">MNLQEAVESIRPLDEKAMEQSREHWDSIAHPLHSLGKLEDMVVQIAGITEDPRVHVDKRVLVPMCADNGVVEEGVTQTGQEITALVAESFLQTKAASSIMCRTVKCDIFPVDVGVATDVSILNRKIAYGTKNMAKEPAMTREQAIQSIETGIEIACMMKEKGYQIMATGEMGIGNTTTSSAIASVLLDLPVEKMTGRGAGLSTEGLNRKIQVIKHAIEIHKPDKADPIDVLAKVGGFDIGGIAGLFLGGAACHMPVVIDGVISATGAVLAAAICPQVKDYMLASHVSKEPAGELILKALGKEAPLHCDMCLGEGTGALNLFPLLDTGLAVYHGMSDFHNFGMEAYEHLE</sequence>
<dbReference type="PANTHER" id="PTHR43463:SF1">
    <property type="entry name" value="NICOTINATE-NUCLEOTIDE--DIMETHYLBENZIMIDAZOLE PHOSPHORIBOSYLTRANSFERASE"/>
    <property type="match status" value="1"/>
</dbReference>